<dbReference type="GeneTree" id="ENSGT00990000205101"/>
<dbReference type="GO" id="GO:0097169">
    <property type="term" value="C:AIM2 inflammasome complex"/>
    <property type="evidence" value="ECO:0007669"/>
    <property type="project" value="TreeGrafter"/>
</dbReference>
<dbReference type="PANTHER" id="PTHR47901">
    <property type="entry name" value="CASPASE RECRUITMENT DOMAIN-CONTAINING PROTEIN 18"/>
    <property type="match status" value="1"/>
</dbReference>
<dbReference type="Gene3D" id="1.10.533.10">
    <property type="entry name" value="Death Domain, Fas"/>
    <property type="match status" value="1"/>
</dbReference>
<dbReference type="InterPro" id="IPR002398">
    <property type="entry name" value="Pept_C14"/>
</dbReference>
<dbReference type="AlphaFoldDB" id="A0A8C7JGL0"/>
<accession>A0A8C7JGL0</accession>
<feature type="domain" description="CARD" evidence="1">
    <location>
        <begin position="7"/>
        <end position="98"/>
    </location>
</feature>
<reference evidence="2" key="2">
    <citation type="submission" date="2025-09" db="UniProtKB">
        <authorList>
            <consortium name="Ensembl"/>
        </authorList>
    </citation>
    <scope>IDENTIFICATION</scope>
</reference>
<evidence type="ECO:0000313" key="2">
    <source>
        <dbReference type="Ensembl" id="ENSOKIP00005086989.1"/>
    </source>
</evidence>
<dbReference type="InterPro" id="IPR011029">
    <property type="entry name" value="DEATH-like_dom_sf"/>
</dbReference>
<dbReference type="GO" id="GO:0072559">
    <property type="term" value="C:NLRP3 inflammasome complex"/>
    <property type="evidence" value="ECO:0007669"/>
    <property type="project" value="TreeGrafter"/>
</dbReference>
<name>A0A8C7JGL0_ONCKI</name>
<proteinExistence type="predicted"/>
<evidence type="ECO:0000313" key="3">
    <source>
        <dbReference type="Proteomes" id="UP000694557"/>
    </source>
</evidence>
<dbReference type="SUPFAM" id="SSF47986">
    <property type="entry name" value="DEATH domain"/>
    <property type="match status" value="1"/>
</dbReference>
<dbReference type="GO" id="GO:0072557">
    <property type="term" value="C:IPAF inflammasome complex"/>
    <property type="evidence" value="ECO:0007669"/>
    <property type="project" value="TreeGrafter"/>
</dbReference>
<dbReference type="Pfam" id="PF00619">
    <property type="entry name" value="CARD"/>
    <property type="match status" value="1"/>
</dbReference>
<dbReference type="InterPro" id="IPR001315">
    <property type="entry name" value="CARD"/>
</dbReference>
<dbReference type="GO" id="GO:0042981">
    <property type="term" value="P:regulation of apoptotic process"/>
    <property type="evidence" value="ECO:0007669"/>
    <property type="project" value="InterPro"/>
</dbReference>
<keyword evidence="3" id="KW-1185">Reference proteome</keyword>
<sequence>MTGQHCNQPRGAQQLQGLRTKFIEKVSKTVLDQLMDDLLEDMVLNDGEIEEIKENNMQRADKARQLIDSVRRKGNTASEKFLIRLQERDKNVYSELNPQV</sequence>
<evidence type="ECO:0000259" key="1">
    <source>
        <dbReference type="SMART" id="SM00114"/>
    </source>
</evidence>
<dbReference type="SMART" id="SM00114">
    <property type="entry name" value="CARD"/>
    <property type="match status" value="1"/>
</dbReference>
<dbReference type="GO" id="GO:0004197">
    <property type="term" value="F:cysteine-type endopeptidase activity"/>
    <property type="evidence" value="ECO:0007669"/>
    <property type="project" value="InterPro"/>
</dbReference>
<organism evidence="2 3">
    <name type="scientific">Oncorhynchus kisutch</name>
    <name type="common">Coho salmon</name>
    <name type="synonym">Salmo kisutch</name>
    <dbReference type="NCBI Taxonomy" id="8019"/>
    <lineage>
        <taxon>Eukaryota</taxon>
        <taxon>Metazoa</taxon>
        <taxon>Chordata</taxon>
        <taxon>Craniata</taxon>
        <taxon>Vertebrata</taxon>
        <taxon>Euteleostomi</taxon>
        <taxon>Actinopterygii</taxon>
        <taxon>Neopterygii</taxon>
        <taxon>Teleostei</taxon>
        <taxon>Protacanthopterygii</taxon>
        <taxon>Salmoniformes</taxon>
        <taxon>Salmonidae</taxon>
        <taxon>Salmoninae</taxon>
        <taxon>Oncorhynchus</taxon>
    </lineage>
</organism>
<dbReference type="GO" id="GO:0050727">
    <property type="term" value="P:regulation of inflammatory response"/>
    <property type="evidence" value="ECO:0007669"/>
    <property type="project" value="TreeGrafter"/>
</dbReference>
<protein>
    <recommendedName>
        <fullName evidence="1">CARD domain-containing protein</fullName>
    </recommendedName>
</protein>
<dbReference type="GO" id="GO:0006508">
    <property type="term" value="P:proteolysis"/>
    <property type="evidence" value="ECO:0007669"/>
    <property type="project" value="InterPro"/>
</dbReference>
<dbReference type="PANTHER" id="PTHR47901:SF3">
    <property type="entry name" value="CASPASE-1"/>
    <property type="match status" value="1"/>
</dbReference>
<reference evidence="2" key="1">
    <citation type="submission" date="2025-08" db="UniProtKB">
        <authorList>
            <consortium name="Ensembl"/>
        </authorList>
    </citation>
    <scope>IDENTIFICATION</scope>
</reference>
<dbReference type="CDD" id="cd08325">
    <property type="entry name" value="CARD_CASP1-like"/>
    <property type="match status" value="1"/>
</dbReference>
<dbReference type="Ensembl" id="ENSOKIT00005093039.1">
    <property type="protein sequence ID" value="ENSOKIP00005086989.1"/>
    <property type="gene ID" value="ENSOKIG00005037971.1"/>
</dbReference>
<dbReference type="Proteomes" id="UP000694557">
    <property type="component" value="Unassembled WGS sequence"/>
</dbReference>